<feature type="domain" description="Protein kinase" evidence="13">
    <location>
        <begin position="344"/>
        <end position="794"/>
    </location>
</feature>
<proteinExistence type="inferred from homology"/>
<evidence type="ECO:0000259" key="13">
    <source>
        <dbReference type="PROSITE" id="PS50011"/>
    </source>
</evidence>
<feature type="compositionally biased region" description="Basic residues" evidence="12">
    <location>
        <begin position="863"/>
        <end position="873"/>
    </location>
</feature>
<dbReference type="PANTHER" id="PTHR33353">
    <property type="entry name" value="PUTATIVE (AFU_ORTHOLOGUE AFUA_1G12560)-RELATED"/>
    <property type="match status" value="1"/>
</dbReference>
<evidence type="ECO:0000313" key="15">
    <source>
        <dbReference type="Proteomes" id="UP000027238"/>
    </source>
</evidence>
<sequence>MAAKFITESFDWAKNSVAREELEIDASHGLDGETVVKELRLAYRTFKETVVNLVTQAQYLQSKMGSSRGTEIAELRLRGSGKPETLPASTSISFKGRYGNFSANHCERPKYDAEALFSDDRKCKIFHSYARGVFWATRLSPKQKRSMSVLLEVAYTMKVALLSAFAFASMAHAHAIFQKVSVNGKEYGSLAGLRAPNQNNPTQDVSSQDIICGKVATSSQEVITVAPGDRIGAWWQHVIGGAQFPGDPDNPIAASHKGPITAWLAKVPSASGGGVTGLQWFKVAEDTLDTGSGQWAVDKMIGGGGWSYFDLPRCIAPGDYLLRVELLALHSAYSQKGAQFYISCANIRVTGSGTFSPSSTVSFPGAYQQSDPSIQINIYGAGGVPNNGGKAYSAPGLWGAARTSRPIPHSPPPPPPPTKPLEAKPCAQHDVNCARHVEPPMPRRSHSPPRPLPEAEPEEIYGPEVQLEEQGFAWYNPDRWYPVEIGQVFESRYQVLLKLGFGSASTVWLCRDLENLLRSIKASFEVAGPVGPHVCLVFETLGLSLADIRELAGGKVPENLLKGLTYALLLGLDYMHSEAHVVHTDIQDGNIMLAITDTSILDELVEAEWAMPSARKIMDDRIVYASTGLEIPDDPGDPIICDFGDARFGDGPFDGQVMPDLYRAPEIILGVPWDKKIDIWALGLMIWDLFEGKLLFNTRLRDRTASRAAHFARMVSLMGPPPDDLLGRGSSWKEFFDEDGQSGPPWSSRTTKAKSTLTSLSAGKLTIDGEIPESSLEEEECNLEGPEKAEQTQFGFSQAADGVSPVTPTTEGDCPLQNFVSKLELMASSVLLFNMNLLDKTRRVRHRPRESSGPRGRAAHGPPGRRGRGARGKAGRDGRPHHARAVHATGATLFLTARYANKAQQAVDGVRNGPGPKSDAPIHTIELRLDSLASVRSAAADFLSRSSKLNVLILNAGVAITPEGRTEDGFETQFGTNHLGHFLLFQLLKPALLASSTPQFQSRVISVSSKAHYRSNICLDDINFEKGTYDPWIAYARSKTANIFFAKELEKRYGSQGLHALSLHPGVIATNLLQYAPQNEADALMNSEAMKPVIKSIPQGAATTTYAALSPEWEGRGGKYLSDLVEQGPSADRTGYAQWIDDEKLS</sequence>
<evidence type="ECO:0000256" key="8">
    <source>
        <dbReference type="ARBA" id="ARBA00023326"/>
    </source>
</evidence>
<keyword evidence="15" id="KW-1185">Reference proteome</keyword>
<dbReference type="Pfam" id="PF03443">
    <property type="entry name" value="AA9"/>
    <property type="match status" value="1"/>
</dbReference>
<dbReference type="PROSITE" id="PS50011">
    <property type="entry name" value="PROTEIN_KINASE_DOM"/>
    <property type="match status" value="1"/>
</dbReference>
<dbReference type="SUPFAM" id="SSF56112">
    <property type="entry name" value="Protein kinase-like (PK-like)"/>
    <property type="match status" value="1"/>
</dbReference>
<dbReference type="eggNOG" id="KOG1208">
    <property type="taxonomic scope" value="Eukaryota"/>
</dbReference>
<organism evidence="14 15">
    <name type="scientific">Colletotrichum sublineola</name>
    <name type="common">Sorghum anthracnose fungus</name>
    <dbReference type="NCBI Taxonomy" id="1173701"/>
    <lineage>
        <taxon>Eukaryota</taxon>
        <taxon>Fungi</taxon>
        <taxon>Dikarya</taxon>
        <taxon>Ascomycota</taxon>
        <taxon>Pezizomycotina</taxon>
        <taxon>Sordariomycetes</taxon>
        <taxon>Hypocreomycetidae</taxon>
        <taxon>Glomerellales</taxon>
        <taxon>Glomerellaceae</taxon>
        <taxon>Colletotrichum</taxon>
        <taxon>Colletotrichum graminicola species complex</taxon>
    </lineage>
</organism>
<dbReference type="eggNOG" id="KOG1290">
    <property type="taxonomic scope" value="Eukaryota"/>
</dbReference>
<dbReference type="InterPro" id="IPR049892">
    <property type="entry name" value="AA9"/>
</dbReference>
<name>A0A066XA37_COLSU</name>
<dbReference type="EMBL" id="JMSE01001322">
    <property type="protein sequence ID" value="KDN62601.1"/>
    <property type="molecule type" value="Genomic_DNA"/>
</dbReference>
<evidence type="ECO:0000256" key="10">
    <source>
        <dbReference type="ARBA" id="ARBA00045077"/>
    </source>
</evidence>
<dbReference type="GO" id="GO:0004672">
    <property type="term" value="F:protein kinase activity"/>
    <property type="evidence" value="ECO:0007669"/>
    <property type="project" value="InterPro"/>
</dbReference>
<dbReference type="Pfam" id="PF00106">
    <property type="entry name" value="adh_short"/>
    <property type="match status" value="1"/>
</dbReference>
<dbReference type="Gene3D" id="1.10.510.10">
    <property type="entry name" value="Transferase(Phosphotransferase) domain 1"/>
    <property type="match status" value="1"/>
</dbReference>
<evidence type="ECO:0000256" key="12">
    <source>
        <dbReference type="SAM" id="MobiDB-lite"/>
    </source>
</evidence>
<dbReference type="OrthoDB" id="5979581at2759"/>
<dbReference type="STRING" id="1173701.A0A066XA37"/>
<accession>A0A066XA37</accession>
<dbReference type="Gene3D" id="3.30.200.20">
    <property type="entry name" value="Phosphorylase Kinase, domain 1"/>
    <property type="match status" value="2"/>
</dbReference>
<dbReference type="InterPro" id="IPR000719">
    <property type="entry name" value="Prot_kinase_dom"/>
</dbReference>
<evidence type="ECO:0000256" key="2">
    <source>
        <dbReference type="ARBA" id="ARBA00004613"/>
    </source>
</evidence>
<evidence type="ECO:0000256" key="6">
    <source>
        <dbReference type="ARBA" id="ARBA00023157"/>
    </source>
</evidence>
<dbReference type="Gene3D" id="3.40.50.720">
    <property type="entry name" value="NAD(P)-binding Rossmann-like Domain"/>
    <property type="match status" value="1"/>
</dbReference>
<dbReference type="Proteomes" id="UP000027238">
    <property type="component" value="Unassembled WGS sequence"/>
</dbReference>
<feature type="region of interest" description="Disordered" evidence="12">
    <location>
        <begin position="402"/>
        <end position="422"/>
    </location>
</feature>
<comment type="subcellular location">
    <subcellularLocation>
        <location evidence="2">Secreted</location>
    </subcellularLocation>
</comment>
<evidence type="ECO:0000256" key="4">
    <source>
        <dbReference type="ARBA" id="ARBA00022729"/>
    </source>
</evidence>
<feature type="compositionally biased region" description="Low complexity" evidence="12">
    <location>
        <begin position="853"/>
        <end position="862"/>
    </location>
</feature>
<dbReference type="InterPro" id="IPR002347">
    <property type="entry name" value="SDR_fam"/>
</dbReference>
<feature type="region of interest" description="Disordered" evidence="12">
    <location>
        <begin position="728"/>
        <end position="752"/>
    </location>
</feature>
<protein>
    <recommendedName>
        <fullName evidence="11">lytic cellulose monooxygenase (C4-dehydrogenating)</fullName>
        <ecNumber evidence="11">1.14.99.56</ecNumber>
    </recommendedName>
</protein>
<evidence type="ECO:0000256" key="3">
    <source>
        <dbReference type="ARBA" id="ARBA00022525"/>
    </source>
</evidence>
<dbReference type="EC" id="1.14.99.56" evidence="11"/>
<comment type="cofactor">
    <cofactor evidence="1">
        <name>Cu(2+)</name>
        <dbReference type="ChEBI" id="CHEBI:29036"/>
    </cofactor>
</comment>
<reference evidence="15" key="1">
    <citation type="journal article" date="2014" name="Genome Announc.">
        <title>Draft genome sequence of Colletotrichum sublineola, a destructive pathogen of cultivated sorghum.</title>
        <authorList>
            <person name="Baroncelli R."/>
            <person name="Sanz-Martin J.M."/>
            <person name="Rech G.E."/>
            <person name="Sukno S.A."/>
            <person name="Thon M.R."/>
        </authorList>
    </citation>
    <scope>NUCLEOTIDE SEQUENCE [LARGE SCALE GENOMIC DNA]</scope>
    <source>
        <strain evidence="15">TX430BB</strain>
    </source>
</reference>
<keyword evidence="3" id="KW-0964">Secreted</keyword>
<dbReference type="InterPro" id="IPR011009">
    <property type="entry name" value="Kinase-like_dom_sf"/>
</dbReference>
<keyword evidence="4" id="KW-0732">Signal</keyword>
<feature type="region of interest" description="Disordered" evidence="12">
    <location>
        <begin position="437"/>
        <end position="457"/>
    </location>
</feature>
<feature type="region of interest" description="Disordered" evidence="12">
    <location>
        <begin position="843"/>
        <end position="885"/>
    </location>
</feature>
<comment type="caution">
    <text evidence="14">The sequence shown here is derived from an EMBL/GenBank/DDBJ whole genome shotgun (WGS) entry which is preliminary data.</text>
</comment>
<comment type="catalytic activity">
    <reaction evidence="10">
        <text>[(1-&gt;4)-beta-D-glucosyl]n+m + reduced acceptor + O2 = 4-dehydro-beta-D-glucosyl-[(1-&gt;4)-beta-D-glucosyl]n-1 + [(1-&gt;4)-beta-D-glucosyl]m + acceptor + H2O.</text>
        <dbReference type="EC" id="1.14.99.56"/>
    </reaction>
</comment>
<dbReference type="GO" id="GO:0005524">
    <property type="term" value="F:ATP binding"/>
    <property type="evidence" value="ECO:0007669"/>
    <property type="project" value="InterPro"/>
</dbReference>
<feature type="region of interest" description="Disordered" evidence="12">
    <location>
        <begin position="768"/>
        <end position="791"/>
    </location>
</feature>
<keyword evidence="6" id="KW-1015">Disulfide bond</keyword>
<gene>
    <name evidence="14" type="ORF">CSUB01_05489</name>
</gene>
<dbReference type="CDD" id="cd21175">
    <property type="entry name" value="LPMO_AA9"/>
    <property type="match status" value="1"/>
</dbReference>
<dbReference type="HOGENOM" id="CLU_277066_0_0_1"/>
<dbReference type="Gene3D" id="2.70.50.70">
    <property type="match status" value="1"/>
</dbReference>
<dbReference type="SUPFAM" id="SSF51735">
    <property type="entry name" value="NAD(P)-binding Rossmann-fold domains"/>
    <property type="match status" value="1"/>
</dbReference>
<dbReference type="GO" id="GO:0030245">
    <property type="term" value="P:cellulose catabolic process"/>
    <property type="evidence" value="ECO:0007669"/>
    <property type="project" value="UniProtKB-KW"/>
</dbReference>
<evidence type="ECO:0000256" key="11">
    <source>
        <dbReference type="ARBA" id="ARBA00047174"/>
    </source>
</evidence>
<evidence type="ECO:0000256" key="9">
    <source>
        <dbReference type="ARBA" id="ARBA00044502"/>
    </source>
</evidence>
<keyword evidence="8" id="KW-0624">Polysaccharide degradation</keyword>
<dbReference type="Pfam" id="PF00069">
    <property type="entry name" value="Pkinase"/>
    <property type="match status" value="1"/>
</dbReference>
<evidence type="ECO:0000313" key="14">
    <source>
        <dbReference type="EMBL" id="KDN62601.1"/>
    </source>
</evidence>
<dbReference type="PANTHER" id="PTHR33353:SF13">
    <property type="entry name" value="ENDOGLUCANASE II"/>
    <property type="match status" value="1"/>
</dbReference>
<comment type="similarity">
    <text evidence="9">Belongs to the polysaccharide monooxygenase AA9 family.</text>
</comment>
<dbReference type="GO" id="GO:0005576">
    <property type="term" value="C:extracellular region"/>
    <property type="evidence" value="ECO:0007669"/>
    <property type="project" value="UniProtKB-SubCell"/>
</dbReference>
<dbReference type="AlphaFoldDB" id="A0A066XA37"/>
<evidence type="ECO:0000256" key="5">
    <source>
        <dbReference type="ARBA" id="ARBA00023001"/>
    </source>
</evidence>
<evidence type="ECO:0000256" key="1">
    <source>
        <dbReference type="ARBA" id="ARBA00001973"/>
    </source>
</evidence>
<dbReference type="SMART" id="SM00220">
    <property type="entry name" value="S_TKc"/>
    <property type="match status" value="1"/>
</dbReference>
<dbReference type="InterPro" id="IPR036291">
    <property type="entry name" value="NAD(P)-bd_dom_sf"/>
</dbReference>
<feature type="compositionally biased region" description="Pro residues" evidence="12">
    <location>
        <begin position="408"/>
        <end position="419"/>
    </location>
</feature>
<dbReference type="InterPro" id="IPR005103">
    <property type="entry name" value="AA9_LPMO"/>
</dbReference>
<evidence type="ECO:0000256" key="7">
    <source>
        <dbReference type="ARBA" id="ARBA00023277"/>
    </source>
</evidence>
<keyword evidence="7" id="KW-0119">Carbohydrate metabolism</keyword>
<keyword evidence="5" id="KW-0136">Cellulose degradation</keyword>